<feature type="compositionally biased region" description="Basic and acidic residues" evidence="1">
    <location>
        <begin position="1"/>
        <end position="10"/>
    </location>
</feature>
<proteinExistence type="predicted"/>
<evidence type="ECO:0008006" key="4">
    <source>
        <dbReference type="Google" id="ProtNLM"/>
    </source>
</evidence>
<dbReference type="EMBL" id="BRYB01003108">
    <property type="protein sequence ID" value="GMI30535.1"/>
    <property type="molecule type" value="Genomic_DNA"/>
</dbReference>
<gene>
    <name evidence="2" type="ORF">TeGR_g11394</name>
</gene>
<reference evidence="2 3" key="1">
    <citation type="journal article" date="2023" name="Commun. Biol.">
        <title>Genome analysis of Parmales, the sister group of diatoms, reveals the evolutionary specialization of diatoms from phago-mixotrophs to photoautotrophs.</title>
        <authorList>
            <person name="Ban H."/>
            <person name="Sato S."/>
            <person name="Yoshikawa S."/>
            <person name="Yamada K."/>
            <person name="Nakamura Y."/>
            <person name="Ichinomiya M."/>
            <person name="Sato N."/>
            <person name="Blanc-Mathieu R."/>
            <person name="Endo H."/>
            <person name="Kuwata A."/>
            <person name="Ogata H."/>
        </authorList>
    </citation>
    <scope>NUCLEOTIDE SEQUENCE [LARGE SCALE GENOMIC DNA]</scope>
</reference>
<evidence type="ECO:0000313" key="2">
    <source>
        <dbReference type="EMBL" id="GMI30535.1"/>
    </source>
</evidence>
<dbReference type="InterPro" id="IPR002848">
    <property type="entry name" value="Translin_fam"/>
</dbReference>
<dbReference type="Pfam" id="PF01997">
    <property type="entry name" value="Translin"/>
    <property type="match status" value="1"/>
</dbReference>
<accession>A0ABQ6MQW2</accession>
<comment type="caution">
    <text evidence="2">The sequence shown here is derived from an EMBL/GenBank/DDBJ whole genome shotgun (WGS) entry which is preliminary data.</text>
</comment>
<feature type="non-terminal residue" evidence="2">
    <location>
        <position position="1"/>
    </location>
</feature>
<dbReference type="Proteomes" id="UP001165060">
    <property type="component" value="Unassembled WGS sequence"/>
</dbReference>
<feature type="region of interest" description="Disordered" evidence="1">
    <location>
        <begin position="1"/>
        <end position="25"/>
    </location>
</feature>
<name>A0ABQ6MQW2_9STRA</name>
<organism evidence="2 3">
    <name type="scientific">Tetraparma gracilis</name>
    <dbReference type="NCBI Taxonomy" id="2962635"/>
    <lineage>
        <taxon>Eukaryota</taxon>
        <taxon>Sar</taxon>
        <taxon>Stramenopiles</taxon>
        <taxon>Ochrophyta</taxon>
        <taxon>Bolidophyceae</taxon>
        <taxon>Parmales</taxon>
        <taxon>Triparmaceae</taxon>
        <taxon>Tetraparma</taxon>
    </lineage>
</organism>
<dbReference type="CDD" id="cd14820">
    <property type="entry name" value="TRAX"/>
    <property type="match status" value="1"/>
</dbReference>
<dbReference type="PANTHER" id="PTHR10741">
    <property type="entry name" value="TRANSLIN AND TRANSLIN ASSOCIATED PROTEIN X"/>
    <property type="match status" value="1"/>
</dbReference>
<dbReference type="InterPro" id="IPR036081">
    <property type="entry name" value="Translin_sf"/>
</dbReference>
<evidence type="ECO:0000313" key="3">
    <source>
        <dbReference type="Proteomes" id="UP001165060"/>
    </source>
</evidence>
<keyword evidence="3" id="KW-1185">Reference proteome</keyword>
<sequence length="239" mass="26034">YELSVTERDGAAPPSKKARTDEAAAAAPASIDEAEILEIKGRFEAYDATRETVIKRCREIQKGAKNSIFAMHRGDMAGAKKLLAMCESVGEEILAVIEKEPTLRQGAFSNSLEEYAEAKLFEAWLEQDGKVLALEEIKMIDEEEYIGGICDLSGEVGRVAVIRGTARDQAGVQKCLDTNLAILMALEGVRLPGKLMKKMDPLKQSVQKLEQVLYELSLIKAKGGGTVTVTEPMKEDGGE</sequence>
<dbReference type="SUPFAM" id="SSF74784">
    <property type="entry name" value="Translin"/>
    <property type="match status" value="1"/>
</dbReference>
<dbReference type="Gene3D" id="1.20.58.2140">
    <property type="match status" value="1"/>
</dbReference>
<evidence type="ECO:0000256" key="1">
    <source>
        <dbReference type="SAM" id="MobiDB-lite"/>
    </source>
</evidence>
<protein>
    <recommendedName>
        <fullName evidence="4">Terminase small subunit</fullName>
    </recommendedName>
</protein>